<dbReference type="RefSeq" id="WP_258957805.1">
    <property type="nucleotide sequence ID" value="NZ_FORT01000013.1"/>
</dbReference>
<organism evidence="1 2">
    <name type="scientific">Brevibacillus centrosporus</name>
    <dbReference type="NCBI Taxonomy" id="54910"/>
    <lineage>
        <taxon>Bacteria</taxon>
        <taxon>Bacillati</taxon>
        <taxon>Bacillota</taxon>
        <taxon>Bacilli</taxon>
        <taxon>Bacillales</taxon>
        <taxon>Paenibacillaceae</taxon>
        <taxon>Brevibacillus</taxon>
    </lineage>
</organism>
<evidence type="ECO:0000313" key="2">
    <source>
        <dbReference type="Proteomes" id="UP000198915"/>
    </source>
</evidence>
<reference evidence="2" key="1">
    <citation type="submission" date="2016-10" db="EMBL/GenBank/DDBJ databases">
        <authorList>
            <person name="Varghese N."/>
            <person name="Submissions S."/>
        </authorList>
    </citation>
    <scope>NUCLEOTIDE SEQUENCE [LARGE SCALE GENOMIC DNA]</scope>
    <source>
        <strain evidence="2">OK042</strain>
    </source>
</reference>
<sequence length="345" mass="37199">MNNKWMKPVTFLLLAGVIGGFGLAASHTKIAHAEAKIGEPFAAAAELQLGKNVYVLDQQTADVTGDQAADTVFLVGTKEKQDDIYASAMTLVVQDGKTKAYSKADLGDLGGYEGELTLVDFTGDHVADAFVKTATGGSGGIYNHVVATFAGKTSQVLFGEAENEGIRYEGKFVDGFKIEGTGTHLDKPLTFDVSANKALYTAAKLYDQAGKLVVKADEDLSVYSYPFSSLAPVDMDGNGTYELVGEQRVVGMNNADTVSNIHSVWGLGSDGKWNPWEVEYSTFLIKHPGEAIQTFTGLFVLSNTRVQLTNFTLCAKAGPALAESAQRYYQNPFPSFEYQTQLWAF</sequence>
<keyword evidence="2" id="KW-1185">Reference proteome</keyword>
<evidence type="ECO:0000313" key="1">
    <source>
        <dbReference type="EMBL" id="SFK45477.1"/>
    </source>
</evidence>
<gene>
    <name evidence="1" type="ORF">SAMN05518846_113169</name>
</gene>
<dbReference type="STRING" id="1884381.SAMN05518846_113169"/>
<proteinExistence type="predicted"/>
<name>A0A1I3ZNB0_9BACL</name>
<accession>A0A1I3ZNB0</accession>
<dbReference type="Proteomes" id="UP000198915">
    <property type="component" value="Unassembled WGS sequence"/>
</dbReference>
<dbReference type="InterPro" id="IPR028994">
    <property type="entry name" value="Integrin_alpha_N"/>
</dbReference>
<dbReference type="AlphaFoldDB" id="A0A1I3ZNB0"/>
<dbReference type="EMBL" id="FORT01000013">
    <property type="protein sequence ID" value="SFK45477.1"/>
    <property type="molecule type" value="Genomic_DNA"/>
</dbReference>
<dbReference type="SUPFAM" id="SSF69318">
    <property type="entry name" value="Integrin alpha N-terminal domain"/>
    <property type="match status" value="1"/>
</dbReference>
<protein>
    <submittedName>
        <fullName evidence="1">Uncharacterized protein</fullName>
    </submittedName>
</protein>